<gene>
    <name evidence="2" type="ORF">FX988_01189</name>
</gene>
<dbReference type="EMBL" id="CP047656">
    <property type="protein sequence ID" value="QHJ10967.1"/>
    <property type="molecule type" value="Genomic_DNA"/>
</dbReference>
<dbReference type="PROSITE" id="PS51257">
    <property type="entry name" value="PROKAR_LIPOPROTEIN"/>
    <property type="match status" value="1"/>
</dbReference>
<sequence>MWITIIKKHLMRSCISTMSVLTLLGCGGSGDAPSVTPITSTEEPAIPSPSAEEADQPLESSPFTSFQASSSITVSADGPNSGLSAYKIIENAFAEGAIEAPDMYPTDHVDVLHILEDTDEIVGPHFIFLAHRDRDFNKGVESDRQRNEIKTYDKSAEPLKGYQGETMQFSWKFKVSGELELSKKFSHFFQLKAKNFNEDNSNGNDDQPMITLSGVDKDSTGNELQIRYSSGFNPDGTSTSDIYLIKTDWSSITDEWLEIKVQATFAEEGAFYMQISRIRDDALLVDISEPNIDMWRGVSSEDFVRPKWGIYRSLADADSLRPEEEQIRFADFNVAKDAVAE</sequence>
<dbReference type="Gene3D" id="2.60.120.200">
    <property type="match status" value="1"/>
</dbReference>
<name>A0A857JJ29_9ALTE</name>
<feature type="region of interest" description="Disordered" evidence="1">
    <location>
        <begin position="32"/>
        <end position="63"/>
    </location>
</feature>
<accession>A0A857JJ29</accession>
<evidence type="ECO:0000313" key="3">
    <source>
        <dbReference type="Proteomes" id="UP000464524"/>
    </source>
</evidence>
<evidence type="ECO:0008006" key="4">
    <source>
        <dbReference type="Google" id="ProtNLM"/>
    </source>
</evidence>
<dbReference type="Proteomes" id="UP000464524">
    <property type="component" value="Chromosome"/>
</dbReference>
<reference evidence="2 3" key="1">
    <citation type="submission" date="2019-12" db="EMBL/GenBank/DDBJ databases">
        <title>Genome sequencing and assembly of endphytes of Porphyra tenera.</title>
        <authorList>
            <person name="Park J.M."/>
            <person name="Shin R."/>
            <person name="Jo S.H."/>
        </authorList>
    </citation>
    <scope>NUCLEOTIDE SEQUENCE [LARGE SCALE GENOMIC DNA]</scope>
    <source>
        <strain evidence="2 3">GPM4</strain>
    </source>
</reference>
<protein>
    <recommendedName>
        <fullName evidence="4">Polysaccharide lyase</fullName>
    </recommendedName>
</protein>
<organism evidence="2 3">
    <name type="scientific">Paraglaciecola mesophila</name>
    <dbReference type="NCBI Taxonomy" id="197222"/>
    <lineage>
        <taxon>Bacteria</taxon>
        <taxon>Pseudomonadati</taxon>
        <taxon>Pseudomonadota</taxon>
        <taxon>Gammaproteobacteria</taxon>
        <taxon>Alteromonadales</taxon>
        <taxon>Alteromonadaceae</taxon>
        <taxon>Paraglaciecola</taxon>
    </lineage>
</organism>
<dbReference type="AlphaFoldDB" id="A0A857JJ29"/>
<keyword evidence="3" id="KW-1185">Reference proteome</keyword>
<proteinExistence type="predicted"/>
<dbReference type="KEGG" id="pmes:FX988_01189"/>
<evidence type="ECO:0000256" key="1">
    <source>
        <dbReference type="SAM" id="MobiDB-lite"/>
    </source>
</evidence>
<evidence type="ECO:0000313" key="2">
    <source>
        <dbReference type="EMBL" id="QHJ10967.1"/>
    </source>
</evidence>
<feature type="compositionally biased region" description="Low complexity" evidence="1">
    <location>
        <begin position="39"/>
        <end position="51"/>
    </location>
</feature>